<evidence type="ECO:0000256" key="6">
    <source>
        <dbReference type="ARBA" id="ARBA00022679"/>
    </source>
</evidence>
<dbReference type="InterPro" id="IPR042122">
    <property type="entry name" value="Ser_AcTrfase_N_sf"/>
</dbReference>
<evidence type="ECO:0000256" key="1">
    <source>
        <dbReference type="ARBA" id="ARBA00004876"/>
    </source>
</evidence>
<organism evidence="12 13">
    <name type="scientific">Bifidobacterium thermacidophilum</name>
    <dbReference type="NCBI Taxonomy" id="246618"/>
    <lineage>
        <taxon>Bacteria</taxon>
        <taxon>Bacillati</taxon>
        <taxon>Actinomycetota</taxon>
        <taxon>Actinomycetes</taxon>
        <taxon>Bifidobacteriales</taxon>
        <taxon>Bifidobacteriaceae</taxon>
        <taxon>Bifidobacterium</taxon>
    </lineage>
</organism>
<keyword evidence="6 11" id="KW-0808">Transferase</keyword>
<dbReference type="PANTHER" id="PTHR42811">
    <property type="entry name" value="SERINE ACETYLTRANSFERASE"/>
    <property type="match status" value="1"/>
</dbReference>
<evidence type="ECO:0000256" key="3">
    <source>
        <dbReference type="ARBA" id="ARBA00013266"/>
    </source>
</evidence>
<keyword evidence="8" id="KW-0198">Cysteine biosynthesis</keyword>
<dbReference type="Gene3D" id="1.10.3130.10">
    <property type="entry name" value="serine acetyltransferase, domain 1"/>
    <property type="match status" value="1"/>
</dbReference>
<dbReference type="InterPro" id="IPR018357">
    <property type="entry name" value="Hexapep_transf_CS"/>
</dbReference>
<evidence type="ECO:0000256" key="10">
    <source>
        <dbReference type="ARBA" id="ARBA00049486"/>
    </source>
</evidence>
<dbReference type="GO" id="GO:0009001">
    <property type="term" value="F:serine O-acetyltransferase activity"/>
    <property type="evidence" value="ECO:0007669"/>
    <property type="project" value="UniProtKB-EC"/>
</dbReference>
<evidence type="ECO:0000256" key="9">
    <source>
        <dbReference type="ARBA" id="ARBA00023315"/>
    </source>
</evidence>
<evidence type="ECO:0000256" key="4">
    <source>
        <dbReference type="ARBA" id="ARBA00018522"/>
    </source>
</evidence>
<evidence type="ECO:0000256" key="2">
    <source>
        <dbReference type="ARBA" id="ARBA00007274"/>
    </source>
</evidence>
<accession>A0ABW8KQY5</accession>
<dbReference type="PIRSF" id="PIRSF000441">
    <property type="entry name" value="CysE"/>
    <property type="match status" value="1"/>
</dbReference>
<dbReference type="InterPro" id="IPR001451">
    <property type="entry name" value="Hexapep"/>
</dbReference>
<dbReference type="Pfam" id="PF00132">
    <property type="entry name" value="Hexapep"/>
    <property type="match status" value="1"/>
</dbReference>
<dbReference type="InterPro" id="IPR005881">
    <property type="entry name" value="Ser_O-AcTrfase"/>
</dbReference>
<evidence type="ECO:0000256" key="8">
    <source>
        <dbReference type="ARBA" id="ARBA00023192"/>
    </source>
</evidence>
<comment type="similarity">
    <text evidence="2 11">Belongs to the transferase hexapeptide repeat family.</text>
</comment>
<keyword evidence="13" id="KW-1185">Reference proteome</keyword>
<dbReference type="EC" id="2.3.1.30" evidence="3 11"/>
<gene>
    <name evidence="12" type="primary">cysE</name>
    <name evidence="12" type="ORF">OCH74_05595</name>
</gene>
<dbReference type="PROSITE" id="PS00101">
    <property type="entry name" value="HEXAPEP_TRANSFERASES"/>
    <property type="match status" value="1"/>
</dbReference>
<protein>
    <recommendedName>
        <fullName evidence="4 11">Serine acetyltransferase</fullName>
        <ecNumber evidence="3 11">2.3.1.30</ecNumber>
    </recommendedName>
</protein>
<comment type="pathway">
    <text evidence="1">Amino-acid biosynthesis; L-cysteine biosynthesis; L-cysteine from L-serine: step 1/2.</text>
</comment>
<dbReference type="Gene3D" id="2.160.10.10">
    <property type="entry name" value="Hexapeptide repeat proteins"/>
    <property type="match status" value="1"/>
</dbReference>
<keyword evidence="9 11" id="KW-0012">Acyltransferase</keyword>
<evidence type="ECO:0000313" key="13">
    <source>
        <dbReference type="Proteomes" id="UP001620273"/>
    </source>
</evidence>
<dbReference type="InterPro" id="IPR045304">
    <property type="entry name" value="LbH_SAT"/>
</dbReference>
<dbReference type="SUPFAM" id="SSF51161">
    <property type="entry name" value="Trimeric LpxA-like enzymes"/>
    <property type="match status" value="1"/>
</dbReference>
<dbReference type="Proteomes" id="UP001620273">
    <property type="component" value="Unassembled WGS sequence"/>
</dbReference>
<sequence>MRRKRDSGIALAAGLMLAIPACRRLVWLVRNREEWVDTVRDEIRMVREYDPSITSDAQVVLTYSGLHAVWLHRWSNALWHGGHQLAAQMVCQLARVLTGVEIHPAAIIGRRLLIDHGMGVVIGETAVIGDDVVIYQGVTLGGVDNQPGWRHPHIGDNVLIGTGAAVLGAITVGDGARIGAHAVVLRDVPPGCTVVGVPAEVV</sequence>
<reference evidence="12 13" key="1">
    <citation type="submission" date="2022-09" db="EMBL/GenBank/DDBJ databases">
        <title>Genome sequencing of four strains from tibetan pig.</title>
        <authorList>
            <person name="Feng J."/>
        </authorList>
    </citation>
    <scope>NUCLEOTIDE SEQUENCE [LARGE SCALE GENOMIC DNA]</scope>
    <source>
        <strain evidence="12 13">11-1-1</strain>
    </source>
</reference>
<dbReference type="NCBIfam" id="NF041874">
    <property type="entry name" value="EPS_EpsC"/>
    <property type="match status" value="1"/>
</dbReference>
<keyword evidence="5" id="KW-0028">Amino-acid biosynthesis</keyword>
<keyword evidence="7" id="KW-0677">Repeat</keyword>
<dbReference type="RefSeq" id="WP_404440879.1">
    <property type="nucleotide sequence ID" value="NZ_JAOQBW010000003.1"/>
</dbReference>
<evidence type="ECO:0000256" key="7">
    <source>
        <dbReference type="ARBA" id="ARBA00022737"/>
    </source>
</evidence>
<dbReference type="InterPro" id="IPR053376">
    <property type="entry name" value="Serine_acetyltransferase"/>
</dbReference>
<dbReference type="InterPro" id="IPR011004">
    <property type="entry name" value="Trimer_LpxA-like_sf"/>
</dbReference>
<dbReference type="EMBL" id="JAOQBW010000003">
    <property type="protein sequence ID" value="MFK3576329.1"/>
    <property type="molecule type" value="Genomic_DNA"/>
</dbReference>
<dbReference type="CDD" id="cd03354">
    <property type="entry name" value="LbH_SAT"/>
    <property type="match status" value="1"/>
</dbReference>
<evidence type="ECO:0000313" key="12">
    <source>
        <dbReference type="EMBL" id="MFK3576329.1"/>
    </source>
</evidence>
<evidence type="ECO:0000256" key="11">
    <source>
        <dbReference type="PIRNR" id="PIRNR000441"/>
    </source>
</evidence>
<comment type="caution">
    <text evidence="12">The sequence shown here is derived from an EMBL/GenBank/DDBJ whole genome shotgun (WGS) entry which is preliminary data.</text>
</comment>
<name>A0ABW8KQY5_9BIFI</name>
<proteinExistence type="inferred from homology"/>
<dbReference type="NCBIfam" id="TIGR01172">
    <property type="entry name" value="cysE"/>
    <property type="match status" value="1"/>
</dbReference>
<comment type="catalytic activity">
    <reaction evidence="10 11">
        <text>L-serine + acetyl-CoA = O-acetyl-L-serine + CoA</text>
        <dbReference type="Rhea" id="RHEA:24560"/>
        <dbReference type="ChEBI" id="CHEBI:33384"/>
        <dbReference type="ChEBI" id="CHEBI:57287"/>
        <dbReference type="ChEBI" id="CHEBI:57288"/>
        <dbReference type="ChEBI" id="CHEBI:58340"/>
        <dbReference type="EC" id="2.3.1.30"/>
    </reaction>
</comment>
<evidence type="ECO:0000256" key="5">
    <source>
        <dbReference type="ARBA" id="ARBA00022605"/>
    </source>
</evidence>